<dbReference type="GO" id="GO:0009523">
    <property type="term" value="C:photosystem II"/>
    <property type="evidence" value="ECO:0007669"/>
    <property type="project" value="UniProtKB-KW"/>
</dbReference>
<dbReference type="InterPro" id="IPR028203">
    <property type="entry name" value="PSII_CF48-like_dom"/>
</dbReference>
<dbReference type="Proteomes" id="UP000199119">
    <property type="component" value="Unassembled WGS sequence"/>
</dbReference>
<dbReference type="AlphaFoldDB" id="A0A1I2DZI8"/>
<dbReference type="InterPro" id="IPR015943">
    <property type="entry name" value="WD40/YVTN_repeat-like_dom_sf"/>
</dbReference>
<protein>
    <recommendedName>
        <fullName evidence="3">Photosynthesis system II assembly factor Ycf48/Hcf136-like domain-containing protein</fullName>
    </recommendedName>
</protein>
<accession>A0A1I2DZI8</accession>
<dbReference type="PANTHER" id="PTHR47199:SF2">
    <property type="entry name" value="PHOTOSYSTEM II STABILITY_ASSEMBLY FACTOR HCF136, CHLOROPLASTIC"/>
    <property type="match status" value="1"/>
</dbReference>
<evidence type="ECO:0000313" key="5">
    <source>
        <dbReference type="Proteomes" id="UP000199119"/>
    </source>
</evidence>
<keyword evidence="2" id="KW-0604">Photosystem II</keyword>
<gene>
    <name evidence="4" type="ORF">SAMN04489711_106117</name>
</gene>
<evidence type="ECO:0000313" key="4">
    <source>
        <dbReference type="EMBL" id="SFE85836.1"/>
    </source>
</evidence>
<sequence length="364" mass="38399">MRCTVFSSRSILVGGALFFSLGLASVHADAVREPLARAAIQSRSALSSVFLDLARAGKRLVAVGARGVVLLSDDDGANWRQASVPVSVTLTRVRFAGPKTGWAVGHFGTVLHTADGGETWQRQLDGTTAAKLALEAAQARAQAMPGSESGRKRLAEAEQLVKDGPDKPFLDLHFFDDRNGVIVGAFNLIFGTHDGGKTWLPLLDRLDNPMGLHLYAIAGMDDTVIIAGERGLVFRSDDRGATFARLSTPYAGTYFAASLTPPGNVLLAGLRGNVLRSRDLGSTWERLEGAPPVSISAMAAVDAETTLLANHAGQLYATRGGRLEHVRAPALPPLAALLPLNDNKLLGVGIRGVTPVTLSTNAGR</sequence>
<dbReference type="GO" id="GO:0015979">
    <property type="term" value="P:photosynthesis"/>
    <property type="evidence" value="ECO:0007669"/>
    <property type="project" value="UniProtKB-KW"/>
</dbReference>
<reference evidence="5" key="1">
    <citation type="submission" date="2016-10" db="EMBL/GenBank/DDBJ databases">
        <authorList>
            <person name="Varghese N."/>
            <person name="Submissions S."/>
        </authorList>
    </citation>
    <scope>NUCLEOTIDE SEQUENCE [LARGE SCALE GENOMIC DNA]</scope>
    <source>
        <strain evidence="5">DSM 27981</strain>
    </source>
</reference>
<dbReference type="STRING" id="1177982.SAMN04489711_106117"/>
<feature type="domain" description="Photosynthesis system II assembly factor Ycf48/Hcf136-like" evidence="3">
    <location>
        <begin position="77"/>
        <end position="131"/>
    </location>
</feature>
<keyword evidence="5" id="KW-1185">Reference proteome</keyword>
<evidence type="ECO:0000256" key="1">
    <source>
        <dbReference type="ARBA" id="ARBA00022531"/>
    </source>
</evidence>
<name>A0A1I2DZI8_9BURK</name>
<dbReference type="Pfam" id="PF14870">
    <property type="entry name" value="PSII_BNR"/>
    <property type="match status" value="2"/>
</dbReference>
<keyword evidence="1" id="KW-0602">Photosynthesis</keyword>
<feature type="domain" description="Photosynthesis system II assembly factor Ycf48/Hcf136-like" evidence="3">
    <location>
        <begin position="166"/>
        <end position="285"/>
    </location>
</feature>
<dbReference type="EMBL" id="FONX01000006">
    <property type="protein sequence ID" value="SFE85836.1"/>
    <property type="molecule type" value="Genomic_DNA"/>
</dbReference>
<evidence type="ECO:0000259" key="3">
    <source>
        <dbReference type="Pfam" id="PF14870"/>
    </source>
</evidence>
<dbReference type="Gene3D" id="2.130.10.10">
    <property type="entry name" value="YVTN repeat-like/Quinoprotein amine dehydrogenase"/>
    <property type="match status" value="2"/>
</dbReference>
<dbReference type="PANTHER" id="PTHR47199">
    <property type="entry name" value="PHOTOSYSTEM II STABILITY/ASSEMBLY FACTOR HCF136, CHLOROPLASTIC"/>
    <property type="match status" value="1"/>
</dbReference>
<dbReference type="SUPFAM" id="SSF110296">
    <property type="entry name" value="Oligoxyloglucan reducing end-specific cellobiohydrolase"/>
    <property type="match status" value="1"/>
</dbReference>
<proteinExistence type="predicted"/>
<evidence type="ECO:0000256" key="2">
    <source>
        <dbReference type="ARBA" id="ARBA00023276"/>
    </source>
</evidence>
<organism evidence="4 5">
    <name type="scientific">Paracidovorax wautersii</name>
    <dbReference type="NCBI Taxonomy" id="1177982"/>
    <lineage>
        <taxon>Bacteria</taxon>
        <taxon>Pseudomonadati</taxon>
        <taxon>Pseudomonadota</taxon>
        <taxon>Betaproteobacteria</taxon>
        <taxon>Burkholderiales</taxon>
        <taxon>Comamonadaceae</taxon>
        <taxon>Paracidovorax</taxon>
    </lineage>
</organism>
<dbReference type="OrthoDB" id="9767885at2"/>
<dbReference type="RefSeq" id="WP_059400328.1">
    <property type="nucleotide sequence ID" value="NZ_FONX01000006.1"/>
</dbReference>